<keyword evidence="2" id="KW-0732">Signal</keyword>
<organism evidence="3 4">
    <name type="scientific">Periconia macrospinosa</name>
    <dbReference type="NCBI Taxonomy" id="97972"/>
    <lineage>
        <taxon>Eukaryota</taxon>
        <taxon>Fungi</taxon>
        <taxon>Dikarya</taxon>
        <taxon>Ascomycota</taxon>
        <taxon>Pezizomycotina</taxon>
        <taxon>Dothideomycetes</taxon>
        <taxon>Pleosporomycetidae</taxon>
        <taxon>Pleosporales</taxon>
        <taxon>Massarineae</taxon>
        <taxon>Periconiaceae</taxon>
        <taxon>Periconia</taxon>
    </lineage>
</organism>
<keyword evidence="4" id="KW-1185">Reference proteome</keyword>
<dbReference type="EMBL" id="KZ805302">
    <property type="protein sequence ID" value="PVI07939.1"/>
    <property type="molecule type" value="Genomic_DNA"/>
</dbReference>
<evidence type="ECO:0000313" key="3">
    <source>
        <dbReference type="EMBL" id="PVI07939.1"/>
    </source>
</evidence>
<accession>A0A2V1ED30</accession>
<feature type="signal peptide" evidence="2">
    <location>
        <begin position="1"/>
        <end position="24"/>
    </location>
</feature>
<evidence type="ECO:0000313" key="4">
    <source>
        <dbReference type="Proteomes" id="UP000244855"/>
    </source>
</evidence>
<feature type="region of interest" description="Disordered" evidence="1">
    <location>
        <begin position="70"/>
        <end position="93"/>
    </location>
</feature>
<name>A0A2V1ED30_9PLEO</name>
<evidence type="ECO:0000256" key="2">
    <source>
        <dbReference type="SAM" id="SignalP"/>
    </source>
</evidence>
<gene>
    <name evidence="3" type="ORF">DM02DRAFT_236779</name>
</gene>
<proteinExistence type="predicted"/>
<sequence>MSLQHCVALSQYVCIIHLIWLGWTNQRLCASALGNTSLREADPSSCSCNGLWAHPRPGKRTSGYGLGKAYPARLGDAPKKRDTSATRGSPPRTLLAHLELHTIAPRPWYPPA</sequence>
<dbReference type="Proteomes" id="UP000244855">
    <property type="component" value="Unassembled WGS sequence"/>
</dbReference>
<feature type="chain" id="PRO_5015852321" description="Secreted protein" evidence="2">
    <location>
        <begin position="25"/>
        <end position="112"/>
    </location>
</feature>
<protein>
    <recommendedName>
        <fullName evidence="5">Secreted protein</fullName>
    </recommendedName>
</protein>
<evidence type="ECO:0000256" key="1">
    <source>
        <dbReference type="SAM" id="MobiDB-lite"/>
    </source>
</evidence>
<reference evidence="3 4" key="1">
    <citation type="journal article" date="2018" name="Sci. Rep.">
        <title>Comparative genomics provides insights into the lifestyle and reveals functional heterogeneity of dark septate endophytic fungi.</title>
        <authorList>
            <person name="Knapp D.G."/>
            <person name="Nemeth J.B."/>
            <person name="Barry K."/>
            <person name="Hainaut M."/>
            <person name="Henrissat B."/>
            <person name="Johnson J."/>
            <person name="Kuo A."/>
            <person name="Lim J.H.P."/>
            <person name="Lipzen A."/>
            <person name="Nolan M."/>
            <person name="Ohm R.A."/>
            <person name="Tamas L."/>
            <person name="Grigoriev I.V."/>
            <person name="Spatafora J.W."/>
            <person name="Nagy L.G."/>
            <person name="Kovacs G.M."/>
        </authorList>
    </citation>
    <scope>NUCLEOTIDE SEQUENCE [LARGE SCALE GENOMIC DNA]</scope>
    <source>
        <strain evidence="3 4">DSE2036</strain>
    </source>
</reference>
<dbReference type="AlphaFoldDB" id="A0A2V1ED30"/>
<evidence type="ECO:0008006" key="5">
    <source>
        <dbReference type="Google" id="ProtNLM"/>
    </source>
</evidence>